<dbReference type="SUPFAM" id="SSF56436">
    <property type="entry name" value="C-type lectin-like"/>
    <property type="match status" value="1"/>
</dbReference>
<reference evidence="6" key="1">
    <citation type="journal article" date="2008" name="Nature">
        <title>The amphioxus genome and the evolution of the chordate karyotype.</title>
        <authorList>
            <consortium name="US DOE Joint Genome Institute (JGI-PGF)"/>
            <person name="Putnam N.H."/>
            <person name="Butts T."/>
            <person name="Ferrier D.E.K."/>
            <person name="Furlong R.F."/>
            <person name="Hellsten U."/>
            <person name="Kawashima T."/>
            <person name="Robinson-Rechavi M."/>
            <person name="Shoguchi E."/>
            <person name="Terry A."/>
            <person name="Yu J.-K."/>
            <person name="Benito-Gutierrez E.L."/>
            <person name="Dubchak I."/>
            <person name="Garcia-Fernandez J."/>
            <person name="Gibson-Brown J.J."/>
            <person name="Grigoriev I.V."/>
            <person name="Horton A.C."/>
            <person name="de Jong P.J."/>
            <person name="Jurka J."/>
            <person name="Kapitonov V.V."/>
            <person name="Kohara Y."/>
            <person name="Kuroki Y."/>
            <person name="Lindquist E."/>
            <person name="Lucas S."/>
            <person name="Osoegawa K."/>
            <person name="Pennacchio L.A."/>
            <person name="Salamov A.A."/>
            <person name="Satou Y."/>
            <person name="Sauka-Spengler T."/>
            <person name="Schmutz J."/>
            <person name="Shin-I T."/>
            <person name="Toyoda A."/>
            <person name="Bronner-Fraser M."/>
            <person name="Fujiyama A."/>
            <person name="Holland L.Z."/>
            <person name="Holland P.W.H."/>
            <person name="Satoh N."/>
            <person name="Rokhsar D.S."/>
        </authorList>
    </citation>
    <scope>NUCLEOTIDE SEQUENCE [LARGE SCALE GENOMIC DNA]</scope>
    <source>
        <strain evidence="6">S238N-H82</strain>
        <tissue evidence="6">Testes</tissue>
    </source>
</reference>
<keyword evidence="3" id="KW-0175">Coiled coil</keyword>
<dbReference type="PANTHER" id="PTHR22799">
    <property type="entry name" value="TETRANECTIN-RELATED"/>
    <property type="match status" value="1"/>
</dbReference>
<dbReference type="AlphaFoldDB" id="C3ZR91"/>
<dbReference type="InParanoid" id="C3ZR91"/>
<dbReference type="InterPro" id="IPR016187">
    <property type="entry name" value="CTDL_fold"/>
</dbReference>
<feature type="domain" description="C-type lectin" evidence="5">
    <location>
        <begin position="326"/>
        <end position="449"/>
    </location>
</feature>
<organism>
    <name type="scientific">Branchiostoma floridae</name>
    <name type="common">Florida lancelet</name>
    <name type="synonym">Amphioxus</name>
    <dbReference type="NCBI Taxonomy" id="7739"/>
    <lineage>
        <taxon>Eukaryota</taxon>
        <taxon>Metazoa</taxon>
        <taxon>Chordata</taxon>
        <taxon>Cephalochordata</taxon>
        <taxon>Leptocardii</taxon>
        <taxon>Amphioxiformes</taxon>
        <taxon>Branchiostomatidae</taxon>
        <taxon>Branchiostoma</taxon>
    </lineage>
</organism>
<dbReference type="EMBL" id="GG666664">
    <property type="protein sequence ID" value="EEN44964.1"/>
    <property type="molecule type" value="Genomic_DNA"/>
</dbReference>
<accession>C3ZR91</accession>
<dbReference type="InterPro" id="IPR051663">
    <property type="entry name" value="CLec_Tetranectin-domain"/>
</dbReference>
<proteinExistence type="predicted"/>
<dbReference type="Gene3D" id="3.10.100.10">
    <property type="entry name" value="Mannose-Binding Protein A, subunit A"/>
    <property type="match status" value="1"/>
</dbReference>
<evidence type="ECO:0000256" key="3">
    <source>
        <dbReference type="SAM" id="Coils"/>
    </source>
</evidence>
<evidence type="ECO:0000256" key="2">
    <source>
        <dbReference type="ARBA" id="ARBA00023157"/>
    </source>
</evidence>
<dbReference type="InterPro" id="IPR016186">
    <property type="entry name" value="C-type_lectin-like/link_sf"/>
</dbReference>
<dbReference type="InterPro" id="IPR001304">
    <property type="entry name" value="C-type_lectin-like"/>
</dbReference>
<evidence type="ECO:0000256" key="1">
    <source>
        <dbReference type="ARBA" id="ARBA00022734"/>
    </source>
</evidence>
<dbReference type="InterPro" id="IPR018378">
    <property type="entry name" value="C-type_lectin_CS"/>
</dbReference>
<feature type="region of interest" description="Disordered" evidence="4">
    <location>
        <begin position="1"/>
        <end position="113"/>
    </location>
</feature>
<sequence>MYEQAEPVRSPFSRPDSGQTSGPPPKGASDQRQQDEGASPNTYAEAERVYYTIKDQDLPPSFPGVGRQQESPQGEVGTSGPPPQHPPVHQSGSRGGVRHGNGADKPQEEKEGASHTCIAAGIAVLIAVGLAPLTFINKEEISQLSTTVDALKRDQDDLRLLSTTVDALKRDQDGIRQLCTTVDALKRDQDDMSITVDALKRDQDNMSTTVDALKRDQDMSTTVGALKRDQDDMRQLSATVDALKRDQDDIRQLCTTVDALKRDQDVMSTTVDALKRGRDDMRQLSTTVAALKCDLDKERSRTTALEQRLHEMIKAPESCPNGYAEFRELCYKAFNTWKAFSDAATVCGEDGGTLAMPRDAETNAFLISLYKSVSNREAYWFGLHDQREEGSFEWVDGSALGNYSSWYPGQPDDHIRIQNQDCVLYSAHLSGKDKWADVSCDLPYRFICQTVPGPSPFTLAAPDRRLQEDCAEVIIITGSRFDMAEAGNGSPTAVPQNVCDGSPTAVPQNVCDGSHTAVPQNVCDGSPIGELCDWDA</sequence>
<dbReference type="CDD" id="cd00037">
    <property type="entry name" value="CLECT"/>
    <property type="match status" value="1"/>
</dbReference>
<dbReference type="eggNOG" id="KOG4297">
    <property type="taxonomic scope" value="Eukaryota"/>
</dbReference>
<dbReference type="Gene3D" id="1.20.1480.30">
    <property type="entry name" value="Designed four-helix bundle protein"/>
    <property type="match status" value="2"/>
</dbReference>
<dbReference type="Pfam" id="PF00059">
    <property type="entry name" value="Lectin_C"/>
    <property type="match status" value="1"/>
</dbReference>
<dbReference type="PROSITE" id="PS00615">
    <property type="entry name" value="C_TYPE_LECTIN_1"/>
    <property type="match status" value="1"/>
</dbReference>
<name>C3ZR91_BRAFL</name>
<dbReference type="PANTHER" id="PTHR22799:SF6">
    <property type="entry name" value="C-TYPE LECTIN DOMAIN FAMILY 4 MEMBER M-LIKE"/>
    <property type="match status" value="1"/>
</dbReference>
<feature type="coiled-coil region" evidence="3">
    <location>
        <begin position="196"/>
        <end position="253"/>
    </location>
</feature>
<keyword evidence="1" id="KW-0430">Lectin</keyword>
<gene>
    <name evidence="6" type="ORF">BRAFLDRAFT_89144</name>
</gene>
<feature type="compositionally biased region" description="Basic and acidic residues" evidence="4">
    <location>
        <begin position="101"/>
        <end position="113"/>
    </location>
</feature>
<feature type="non-terminal residue" evidence="6">
    <location>
        <position position="536"/>
    </location>
</feature>
<evidence type="ECO:0000256" key="4">
    <source>
        <dbReference type="SAM" id="MobiDB-lite"/>
    </source>
</evidence>
<evidence type="ECO:0000259" key="5">
    <source>
        <dbReference type="PROSITE" id="PS50041"/>
    </source>
</evidence>
<keyword evidence="2" id="KW-1015">Disulfide bond</keyword>
<dbReference type="FunFam" id="3.10.100.10:FF:000103">
    <property type="entry name" value="Uncharacterized protein"/>
    <property type="match status" value="1"/>
</dbReference>
<dbReference type="PROSITE" id="PS50041">
    <property type="entry name" value="C_TYPE_LECTIN_2"/>
    <property type="match status" value="1"/>
</dbReference>
<protein>
    <recommendedName>
        <fullName evidence="5">C-type lectin domain-containing protein</fullName>
    </recommendedName>
</protein>
<dbReference type="GO" id="GO:0030246">
    <property type="term" value="F:carbohydrate binding"/>
    <property type="evidence" value="ECO:0007669"/>
    <property type="project" value="UniProtKB-KW"/>
</dbReference>
<evidence type="ECO:0000313" key="6">
    <source>
        <dbReference type="EMBL" id="EEN44964.1"/>
    </source>
</evidence>
<dbReference type="SMART" id="SM00034">
    <property type="entry name" value="CLECT"/>
    <property type="match status" value="1"/>
</dbReference>